<dbReference type="AlphaFoldDB" id="A0AA48M3K2"/>
<organism evidence="1">
    <name type="scientific">freshwater sediment metagenome</name>
    <dbReference type="NCBI Taxonomy" id="556182"/>
    <lineage>
        <taxon>unclassified sequences</taxon>
        <taxon>metagenomes</taxon>
        <taxon>ecological metagenomes</taxon>
    </lineage>
</organism>
<proteinExistence type="predicted"/>
<dbReference type="EMBL" id="OY288114">
    <property type="protein sequence ID" value="CAJ0881661.1"/>
    <property type="molecule type" value="Genomic_DNA"/>
</dbReference>
<reference evidence="1" key="1">
    <citation type="submission" date="2023-07" db="EMBL/GenBank/DDBJ databases">
        <authorList>
            <person name="Pelsma A.J. K."/>
        </authorList>
    </citation>
    <scope>NUCLEOTIDE SEQUENCE</scope>
</reference>
<accession>A0AA48M3K2</accession>
<name>A0AA48M3K2_9ZZZZ</name>
<evidence type="ECO:0000313" key="1">
    <source>
        <dbReference type="EMBL" id="CAJ0881661.1"/>
    </source>
</evidence>
<gene>
    <name evidence="1" type="ORF">AMST5_03266</name>
</gene>
<protein>
    <submittedName>
        <fullName evidence="1">Uncharacterized protein</fullName>
    </submittedName>
</protein>
<sequence>MKLYPGKLARAHVGWIVVGAASVAATLGNVNAQGFTPPQDAPCPTSQLAPFGINVNQQHCGANGCLVDFANYKWWTAYQYVGDYFNQYWYNGGLGTAFAPEHVQIQSDEMRIKVARIDLGGGVIWAGAEAVLMFTNEGKEANLGYGDYLVTAKIVSPLNKTWDTLDPNVAVGMFTYERLGPPASFRGTGTPNNPNREIDLAEISRWGWNHVSPAVCPYKNMPKIDQWSPSTLCTGSAQFATQIYTKNPNSVFRYDISSVDTVTLVMNWDSGGQKVTFKQYAGNYSFATLPSTPSKTWTTPAELSPFIPNHTTGNNGSCERFHLNFWLGNGLGASPHPGPTDNQVWEVAIKRFEFQPAKLLKAKGRK</sequence>